<dbReference type="AlphaFoldDB" id="A0A379SRD3"/>
<evidence type="ECO:0000313" key="2">
    <source>
        <dbReference type="Proteomes" id="UP000254762"/>
    </source>
</evidence>
<name>A0A379SRD3_SALER</name>
<evidence type="ECO:0000313" key="1">
    <source>
        <dbReference type="EMBL" id="SUG31515.1"/>
    </source>
</evidence>
<accession>A0A379SRD3</accession>
<reference evidence="1 2" key="1">
    <citation type="submission" date="2018-06" db="EMBL/GenBank/DDBJ databases">
        <authorList>
            <consortium name="Pathogen Informatics"/>
            <person name="Doyle S."/>
        </authorList>
    </citation>
    <scope>NUCLEOTIDE SEQUENCE [LARGE SCALE GENOMIC DNA]</scope>
    <source>
        <strain evidence="1 2">NCTC7304</strain>
    </source>
</reference>
<dbReference type="EMBL" id="UGXD01000002">
    <property type="protein sequence ID" value="SUG31515.1"/>
    <property type="molecule type" value="Genomic_DNA"/>
</dbReference>
<dbReference type="Proteomes" id="UP000254762">
    <property type="component" value="Unassembled WGS sequence"/>
</dbReference>
<sequence length="47" mass="5189">MAFQLAGTDMHGSPLLSLQSNTVTMFSWGPYGGCPPPYRRVPQSTRF</sequence>
<gene>
    <name evidence="1" type="ORF">NCTC7304_00900</name>
</gene>
<organism evidence="1 2">
    <name type="scientific">Salmonella enterica subsp. arizonae</name>
    <dbReference type="NCBI Taxonomy" id="59203"/>
    <lineage>
        <taxon>Bacteria</taxon>
        <taxon>Pseudomonadati</taxon>
        <taxon>Pseudomonadota</taxon>
        <taxon>Gammaproteobacteria</taxon>
        <taxon>Enterobacterales</taxon>
        <taxon>Enterobacteriaceae</taxon>
        <taxon>Salmonella</taxon>
    </lineage>
</organism>
<proteinExistence type="predicted"/>
<protein>
    <submittedName>
        <fullName evidence="1">Uncharacterized protein</fullName>
    </submittedName>
</protein>